<evidence type="ECO:0000256" key="1">
    <source>
        <dbReference type="SAM" id="MobiDB-lite"/>
    </source>
</evidence>
<gene>
    <name evidence="2" type="ORF">BJ875DRAFT_500952</name>
</gene>
<feature type="region of interest" description="Disordered" evidence="1">
    <location>
        <begin position="83"/>
        <end position="106"/>
    </location>
</feature>
<proteinExistence type="predicted"/>
<evidence type="ECO:0000313" key="3">
    <source>
        <dbReference type="Proteomes" id="UP000824998"/>
    </source>
</evidence>
<dbReference type="AlphaFoldDB" id="A0A9P7Y6A9"/>
<feature type="region of interest" description="Disordered" evidence="1">
    <location>
        <begin position="1"/>
        <end position="71"/>
    </location>
</feature>
<name>A0A9P7Y6A9_9HELO</name>
<dbReference type="OrthoDB" id="3559448at2759"/>
<keyword evidence="3" id="KW-1185">Reference proteome</keyword>
<reference evidence="2" key="1">
    <citation type="journal article" date="2021" name="IMA Fungus">
        <title>Genomic characterization of three marine fungi, including Emericellopsis atlantica sp. nov. with signatures of a generalist lifestyle and marine biomass degradation.</title>
        <authorList>
            <person name="Hagestad O.C."/>
            <person name="Hou L."/>
            <person name="Andersen J.H."/>
            <person name="Hansen E.H."/>
            <person name="Altermark B."/>
            <person name="Li C."/>
            <person name="Kuhnert E."/>
            <person name="Cox R.J."/>
            <person name="Crous P.W."/>
            <person name="Spatafora J.W."/>
            <person name="Lail K."/>
            <person name="Amirebrahimi M."/>
            <person name="Lipzen A."/>
            <person name="Pangilinan J."/>
            <person name="Andreopoulos W."/>
            <person name="Hayes R.D."/>
            <person name="Ng V."/>
            <person name="Grigoriev I.V."/>
            <person name="Jackson S.A."/>
            <person name="Sutton T.D.S."/>
            <person name="Dobson A.D.W."/>
            <person name="Rama T."/>
        </authorList>
    </citation>
    <scope>NUCLEOTIDE SEQUENCE</scope>
    <source>
        <strain evidence="2">TRa018bII</strain>
    </source>
</reference>
<dbReference type="Proteomes" id="UP000824998">
    <property type="component" value="Unassembled WGS sequence"/>
</dbReference>
<comment type="caution">
    <text evidence="2">The sequence shown here is derived from an EMBL/GenBank/DDBJ whole genome shotgun (WGS) entry which is preliminary data.</text>
</comment>
<accession>A0A9P7Y6A9</accession>
<sequence length="246" mass="27179">MGWGSFGKKDKKKKGKAVVEEPEPEPTPIEAVEPADDNDWLNWGKKTDETKGKGTSISKAPVAPTPPTPLEIESVSDAVEDPKLDEVPPASLPLSSPSESRPRTLRSEAPLLSESVWHPILALSIRGAAPIKITTNNFYAKLTQTLRTVVFTIELPNELSDKPLQVMATIVDDSRTAMVESLNSYLDSKNILKGIQGQRKIEIKYGVGKNGHVDVSTLEETMWSQYLDYFCQYTRIPELTVEITDS</sequence>
<protein>
    <submittedName>
        <fullName evidence="2">Uncharacterized protein</fullName>
    </submittedName>
</protein>
<dbReference type="EMBL" id="MU252039">
    <property type="protein sequence ID" value="KAG9228159.1"/>
    <property type="molecule type" value="Genomic_DNA"/>
</dbReference>
<feature type="compositionally biased region" description="Low complexity" evidence="1">
    <location>
        <begin position="87"/>
        <end position="99"/>
    </location>
</feature>
<evidence type="ECO:0000313" key="2">
    <source>
        <dbReference type="EMBL" id="KAG9228159.1"/>
    </source>
</evidence>
<organism evidence="2 3">
    <name type="scientific">Amylocarpus encephaloides</name>
    <dbReference type="NCBI Taxonomy" id="45428"/>
    <lineage>
        <taxon>Eukaryota</taxon>
        <taxon>Fungi</taxon>
        <taxon>Dikarya</taxon>
        <taxon>Ascomycota</taxon>
        <taxon>Pezizomycotina</taxon>
        <taxon>Leotiomycetes</taxon>
        <taxon>Helotiales</taxon>
        <taxon>Helotiales incertae sedis</taxon>
        <taxon>Amylocarpus</taxon>
    </lineage>
</organism>